<dbReference type="Pfam" id="PF13358">
    <property type="entry name" value="DDE_3"/>
    <property type="match status" value="1"/>
</dbReference>
<dbReference type="InterPro" id="IPR038717">
    <property type="entry name" value="Tc1-like_DDE_dom"/>
</dbReference>
<dbReference type="GO" id="GO:0003676">
    <property type="term" value="F:nucleic acid binding"/>
    <property type="evidence" value="ECO:0007669"/>
    <property type="project" value="InterPro"/>
</dbReference>
<accession>A0AAV8XHA4</accession>
<reference evidence="2" key="1">
    <citation type="journal article" date="2023" name="Insect Mol. Biol.">
        <title>Genome sequencing provides insights into the evolution of gene families encoding plant cell wall-degrading enzymes in longhorned beetles.</title>
        <authorList>
            <person name="Shin N.R."/>
            <person name="Okamura Y."/>
            <person name="Kirsch R."/>
            <person name="Pauchet Y."/>
        </authorList>
    </citation>
    <scope>NUCLEOTIDE SEQUENCE</scope>
    <source>
        <strain evidence="2">AMC_N1</strain>
    </source>
</reference>
<feature type="domain" description="Tc1-like transposase DDE" evidence="1">
    <location>
        <begin position="36"/>
        <end position="90"/>
    </location>
</feature>
<dbReference type="InterPro" id="IPR036397">
    <property type="entry name" value="RNaseH_sf"/>
</dbReference>
<keyword evidence="3" id="KW-1185">Reference proteome</keyword>
<organism evidence="2 3">
    <name type="scientific">Aromia moschata</name>
    <dbReference type="NCBI Taxonomy" id="1265417"/>
    <lineage>
        <taxon>Eukaryota</taxon>
        <taxon>Metazoa</taxon>
        <taxon>Ecdysozoa</taxon>
        <taxon>Arthropoda</taxon>
        <taxon>Hexapoda</taxon>
        <taxon>Insecta</taxon>
        <taxon>Pterygota</taxon>
        <taxon>Neoptera</taxon>
        <taxon>Endopterygota</taxon>
        <taxon>Coleoptera</taxon>
        <taxon>Polyphaga</taxon>
        <taxon>Cucujiformia</taxon>
        <taxon>Chrysomeloidea</taxon>
        <taxon>Cerambycidae</taxon>
        <taxon>Cerambycinae</taxon>
        <taxon>Callichromatini</taxon>
        <taxon>Aromia</taxon>
    </lineage>
</organism>
<proteinExistence type="predicted"/>
<evidence type="ECO:0000313" key="2">
    <source>
        <dbReference type="EMBL" id="KAJ8938340.1"/>
    </source>
</evidence>
<evidence type="ECO:0000313" key="3">
    <source>
        <dbReference type="Proteomes" id="UP001162162"/>
    </source>
</evidence>
<gene>
    <name evidence="2" type="ORF">NQ318_000132</name>
</gene>
<comment type="caution">
    <text evidence="2">The sequence shown here is derived from an EMBL/GenBank/DDBJ whole genome shotgun (WGS) entry which is preliminary data.</text>
</comment>
<feature type="non-terminal residue" evidence="2">
    <location>
        <position position="125"/>
    </location>
</feature>
<dbReference type="AlphaFoldDB" id="A0AAV8XHA4"/>
<dbReference type="EMBL" id="JAPWTK010000564">
    <property type="protein sequence ID" value="KAJ8938340.1"/>
    <property type="molecule type" value="Genomic_DNA"/>
</dbReference>
<dbReference type="Gene3D" id="3.30.420.10">
    <property type="entry name" value="Ribonuclease H-like superfamily/Ribonuclease H"/>
    <property type="match status" value="1"/>
</dbReference>
<sequence>MNRICFLFRPDARHLTSGTTARFRSVPFALCAKNDDNSKVHRARRICDWFNEHLRTLLHLDWPAKSPDLSPIDNLWYMLEQRVKRRNQHPRNLVDLRDQILSEWPKLDETYLHNLVDSLLNRIQA</sequence>
<name>A0AAV8XHA4_9CUCU</name>
<dbReference type="Proteomes" id="UP001162162">
    <property type="component" value="Unassembled WGS sequence"/>
</dbReference>
<evidence type="ECO:0000259" key="1">
    <source>
        <dbReference type="Pfam" id="PF13358"/>
    </source>
</evidence>
<protein>
    <recommendedName>
        <fullName evidence="1">Tc1-like transposase DDE domain-containing protein</fullName>
    </recommendedName>
</protein>